<name>A0A1W9S2R9_9BACT</name>
<keyword evidence="1" id="KW-0812">Transmembrane</keyword>
<accession>A0A1W9S2R9</accession>
<evidence type="ECO:0000313" key="2">
    <source>
        <dbReference type="EMBL" id="OQX91148.1"/>
    </source>
</evidence>
<gene>
    <name evidence="2" type="ORF">B6D57_00795</name>
</gene>
<organism evidence="2 3">
    <name type="scientific">Candidatus Coatesbacteria bacterium 4484_99</name>
    <dbReference type="NCBI Taxonomy" id="1970774"/>
    <lineage>
        <taxon>Bacteria</taxon>
        <taxon>Candidatus Coatesiibacteriota</taxon>
    </lineage>
</organism>
<protein>
    <recommendedName>
        <fullName evidence="4">Glycosyltransferase RgtA/B/C/D-like domain-containing protein</fullName>
    </recommendedName>
</protein>
<evidence type="ECO:0000313" key="3">
    <source>
        <dbReference type="Proteomes" id="UP000192611"/>
    </source>
</evidence>
<feature type="transmembrane region" description="Helical" evidence="1">
    <location>
        <begin position="251"/>
        <end position="266"/>
    </location>
</feature>
<keyword evidence="1" id="KW-1133">Transmembrane helix</keyword>
<dbReference type="Proteomes" id="UP000192611">
    <property type="component" value="Unassembled WGS sequence"/>
</dbReference>
<dbReference type="AlphaFoldDB" id="A0A1W9S2R9"/>
<feature type="transmembrane region" description="Helical" evidence="1">
    <location>
        <begin position="324"/>
        <end position="343"/>
    </location>
</feature>
<sequence length="469" mass="53594">MLKNLNRTFAVILIIFSIILITQIYNRPVDRDEGFWIGSAHLLNRGYELYRDIPLPHTPLTTLLYALLFKVTGTSLIAGRFLSVALAITSLTILYLLIRTTNEASSLPLYIFSFSYLTINWLSPVKVYSLTILLLIISIMFLILSINNKRLIFALLSGFFTGLVISSRIILIPIIIIPIYCFNRTNNRWNIYPFLSGLIAGIIPIIFYTLKYTDYLLFNVIGIHTTALSGYKSQMTRFSIVKEMALDPNSAIIVILAVIAIFRLFRRRTEMIERISSLYVLVILIISIIPISASLQYLVLLVPFTAISSNHLIHHLTASRKKSILITTVMLFFIITGLVRPLGRVAMNYYAKPMVGISEIVKVQDFTDEYVDEDDVVATWWSGYVTSGIPHPDLLLGEFSRRISDLLTEEERTKYHLPSHEEQCQIILNQKPQWVILGIDSPDKIKVLIKDDYYLFKEIGEVEIYAVHD</sequence>
<feature type="transmembrane region" description="Helical" evidence="1">
    <location>
        <begin position="7"/>
        <end position="25"/>
    </location>
</feature>
<feature type="transmembrane region" description="Helical" evidence="1">
    <location>
        <begin position="278"/>
        <end position="304"/>
    </location>
</feature>
<feature type="transmembrane region" description="Helical" evidence="1">
    <location>
        <begin position="191"/>
        <end position="208"/>
    </location>
</feature>
<proteinExistence type="predicted"/>
<keyword evidence="1" id="KW-0472">Membrane</keyword>
<feature type="transmembrane region" description="Helical" evidence="1">
    <location>
        <begin position="105"/>
        <end position="122"/>
    </location>
</feature>
<comment type="caution">
    <text evidence="2">The sequence shown here is derived from an EMBL/GenBank/DDBJ whole genome shotgun (WGS) entry which is preliminary data.</text>
</comment>
<feature type="transmembrane region" description="Helical" evidence="1">
    <location>
        <begin position="128"/>
        <end position="146"/>
    </location>
</feature>
<feature type="transmembrane region" description="Helical" evidence="1">
    <location>
        <begin position="153"/>
        <end position="179"/>
    </location>
</feature>
<feature type="transmembrane region" description="Helical" evidence="1">
    <location>
        <begin position="215"/>
        <end position="231"/>
    </location>
</feature>
<evidence type="ECO:0008006" key="4">
    <source>
        <dbReference type="Google" id="ProtNLM"/>
    </source>
</evidence>
<feature type="transmembrane region" description="Helical" evidence="1">
    <location>
        <begin position="77"/>
        <end position="98"/>
    </location>
</feature>
<reference evidence="3" key="1">
    <citation type="submission" date="2017-03" db="EMBL/GenBank/DDBJ databases">
        <title>Novel pathways for hydrocarbon cycling and metabolic interdependencies in hydrothermal sediment communities.</title>
        <authorList>
            <person name="Dombrowski N."/>
            <person name="Seitz K."/>
            <person name="Teske A."/>
            <person name="Baker B."/>
        </authorList>
    </citation>
    <scope>NUCLEOTIDE SEQUENCE [LARGE SCALE GENOMIC DNA]</scope>
</reference>
<dbReference type="EMBL" id="NATQ01000010">
    <property type="protein sequence ID" value="OQX91148.1"/>
    <property type="molecule type" value="Genomic_DNA"/>
</dbReference>
<evidence type="ECO:0000256" key="1">
    <source>
        <dbReference type="SAM" id="Phobius"/>
    </source>
</evidence>